<keyword evidence="1" id="KW-1133">Transmembrane helix</keyword>
<feature type="transmembrane region" description="Helical" evidence="1">
    <location>
        <begin position="116"/>
        <end position="134"/>
    </location>
</feature>
<reference evidence="2 3" key="1">
    <citation type="submission" date="2017-09" db="EMBL/GenBank/DDBJ databases">
        <title>Depth-based differentiation of microbial function through sediment-hosted aquifers and enrichment of novel symbionts in the deep terrestrial subsurface.</title>
        <authorList>
            <person name="Probst A.J."/>
            <person name="Ladd B."/>
            <person name="Jarett J.K."/>
            <person name="Geller-Mcgrath D.E."/>
            <person name="Sieber C.M."/>
            <person name="Emerson J.B."/>
            <person name="Anantharaman K."/>
            <person name="Thomas B.C."/>
            <person name="Malmstrom R."/>
            <person name="Stieglmeier M."/>
            <person name="Klingl A."/>
            <person name="Woyke T."/>
            <person name="Ryan C.M."/>
            <person name="Banfield J.F."/>
        </authorList>
    </citation>
    <scope>NUCLEOTIDE SEQUENCE [LARGE SCALE GENOMIC DNA]</scope>
    <source>
        <strain evidence="2">CG15_BIG_FIL_POST_REV_8_21_14_020_45_12</strain>
    </source>
</reference>
<dbReference type="AlphaFoldDB" id="A0A2M7H503"/>
<feature type="transmembrane region" description="Helical" evidence="1">
    <location>
        <begin position="16"/>
        <end position="36"/>
    </location>
</feature>
<dbReference type="Proteomes" id="UP000230292">
    <property type="component" value="Unassembled WGS sequence"/>
</dbReference>
<sequence>MNNISSRSHPTKLSKLVMIAIFVPSVVAPLFVALVWTPLLLRPLTATWVVEFLPYILWFYFIPVFAVYAGIIFFRFYPKRLQEELPLLVPIFISIASLAWYHASLAELPQQLYAQGAPYIIGLAIDMIIGLAYLAKKKMALDELGRREAALSLLVLATISIPWLIGLIAVAVAGWQAWLATTPVSSTSLSGLLYTLNIAIISFVYFHKLAVLYREGRL</sequence>
<evidence type="ECO:0000256" key="1">
    <source>
        <dbReference type="SAM" id="Phobius"/>
    </source>
</evidence>
<organism evidence="2 3">
    <name type="scientific">Candidatus Kerfeldbacteria bacterium CG15_BIG_FIL_POST_REV_8_21_14_020_45_12</name>
    <dbReference type="NCBI Taxonomy" id="2014247"/>
    <lineage>
        <taxon>Bacteria</taxon>
        <taxon>Candidatus Kerfeldiibacteriota</taxon>
    </lineage>
</organism>
<feature type="transmembrane region" description="Helical" evidence="1">
    <location>
        <begin position="85"/>
        <end position="104"/>
    </location>
</feature>
<evidence type="ECO:0000313" key="3">
    <source>
        <dbReference type="Proteomes" id="UP000230292"/>
    </source>
</evidence>
<feature type="transmembrane region" description="Helical" evidence="1">
    <location>
        <begin position="154"/>
        <end position="179"/>
    </location>
</feature>
<comment type="caution">
    <text evidence="2">The sequence shown here is derived from an EMBL/GenBank/DDBJ whole genome shotgun (WGS) entry which is preliminary data.</text>
</comment>
<feature type="transmembrane region" description="Helical" evidence="1">
    <location>
        <begin position="56"/>
        <end position="78"/>
    </location>
</feature>
<protein>
    <submittedName>
        <fullName evidence="2">Uncharacterized protein</fullName>
    </submittedName>
</protein>
<proteinExistence type="predicted"/>
<evidence type="ECO:0000313" key="2">
    <source>
        <dbReference type="EMBL" id="PIW37304.1"/>
    </source>
</evidence>
<feature type="transmembrane region" description="Helical" evidence="1">
    <location>
        <begin position="191"/>
        <end position="213"/>
    </location>
</feature>
<keyword evidence="1" id="KW-0812">Transmembrane</keyword>
<accession>A0A2M7H503</accession>
<dbReference type="EMBL" id="PFGC01000011">
    <property type="protein sequence ID" value="PIW37304.1"/>
    <property type="molecule type" value="Genomic_DNA"/>
</dbReference>
<keyword evidence="1" id="KW-0472">Membrane</keyword>
<gene>
    <name evidence="2" type="ORF">COW24_00805</name>
</gene>
<name>A0A2M7H503_9BACT</name>